<feature type="compositionally biased region" description="Polar residues" evidence="1">
    <location>
        <begin position="1"/>
        <end position="25"/>
    </location>
</feature>
<proteinExistence type="predicted"/>
<keyword evidence="3" id="KW-1185">Reference proteome</keyword>
<feature type="region of interest" description="Disordered" evidence="1">
    <location>
        <begin position="1"/>
        <end position="31"/>
    </location>
</feature>
<name>A0A6J8BFH1_MYTCO</name>
<evidence type="ECO:0000256" key="1">
    <source>
        <dbReference type="SAM" id="MobiDB-lite"/>
    </source>
</evidence>
<evidence type="ECO:0000313" key="2">
    <source>
        <dbReference type="EMBL" id="CAC5380837.1"/>
    </source>
</evidence>
<dbReference type="SUPFAM" id="SSF52266">
    <property type="entry name" value="SGNH hydrolase"/>
    <property type="match status" value="1"/>
</dbReference>
<dbReference type="Proteomes" id="UP000507470">
    <property type="component" value="Unassembled WGS sequence"/>
</dbReference>
<protein>
    <recommendedName>
        <fullName evidence="4">SGNH hydrolase-type esterase domain-containing protein</fullName>
    </recommendedName>
</protein>
<organism evidence="2 3">
    <name type="scientific">Mytilus coruscus</name>
    <name type="common">Sea mussel</name>
    <dbReference type="NCBI Taxonomy" id="42192"/>
    <lineage>
        <taxon>Eukaryota</taxon>
        <taxon>Metazoa</taxon>
        <taxon>Spiralia</taxon>
        <taxon>Lophotrochozoa</taxon>
        <taxon>Mollusca</taxon>
        <taxon>Bivalvia</taxon>
        <taxon>Autobranchia</taxon>
        <taxon>Pteriomorphia</taxon>
        <taxon>Mytilida</taxon>
        <taxon>Mytiloidea</taxon>
        <taxon>Mytilidae</taxon>
        <taxon>Mytilinae</taxon>
        <taxon>Mytilus</taxon>
    </lineage>
</organism>
<dbReference type="AlphaFoldDB" id="A0A6J8BFH1"/>
<dbReference type="Gene3D" id="3.40.50.1110">
    <property type="entry name" value="SGNH hydrolase"/>
    <property type="match status" value="1"/>
</dbReference>
<sequence>MTPGTYSNAVKSGLQCRTRQSSTPNTPGPFLRQRCEQIPNVEYDERKLERPKFPLFQRNNDKKNLYLIGSSTLKRMSATKMTTDNITTKVKTIRGGRIRDIEDCLIEYISGGKLDYVDVIAVHVGTNNVSDRDSVHTIINDYRNLIYTVKQSLPETQLIISSILPRPTDYKSNQIISEVNQQLLTVEDNQVKILDNTLDFLYGNRPNQLLFKDHVHTNVDGAKVLSHNIISCVNMMLRLYDSNSQFEPNFYSERITGRRYVPLKTTNQHQHSFRPNVWN</sequence>
<accession>A0A6J8BFH1</accession>
<evidence type="ECO:0000313" key="3">
    <source>
        <dbReference type="Proteomes" id="UP000507470"/>
    </source>
</evidence>
<dbReference type="EMBL" id="CACVKT020002953">
    <property type="protein sequence ID" value="CAC5380837.1"/>
    <property type="molecule type" value="Genomic_DNA"/>
</dbReference>
<dbReference type="InterPro" id="IPR036514">
    <property type="entry name" value="SGNH_hydro_sf"/>
</dbReference>
<reference evidence="2 3" key="1">
    <citation type="submission" date="2020-06" db="EMBL/GenBank/DDBJ databases">
        <authorList>
            <person name="Li R."/>
            <person name="Bekaert M."/>
        </authorList>
    </citation>
    <scope>NUCLEOTIDE SEQUENCE [LARGE SCALE GENOMIC DNA]</scope>
    <source>
        <strain evidence="3">wild</strain>
    </source>
</reference>
<gene>
    <name evidence="2" type="ORF">MCOR_16767</name>
</gene>
<evidence type="ECO:0008006" key="4">
    <source>
        <dbReference type="Google" id="ProtNLM"/>
    </source>
</evidence>
<dbReference type="OrthoDB" id="6130266at2759"/>